<feature type="domain" description="HMA" evidence="12">
    <location>
        <begin position="18"/>
        <end position="84"/>
    </location>
</feature>
<gene>
    <name evidence="13" type="ORF">MANES_S011100</name>
</gene>
<feature type="transmembrane region" description="Helical" evidence="10">
    <location>
        <begin position="346"/>
        <end position="364"/>
    </location>
</feature>
<feature type="compositionally biased region" description="Polar residues" evidence="11">
    <location>
        <begin position="866"/>
        <end position="877"/>
    </location>
</feature>
<dbReference type="InterPro" id="IPR008250">
    <property type="entry name" value="ATPase_P-typ_transduc_dom_A_sf"/>
</dbReference>
<reference evidence="13" key="1">
    <citation type="submission" date="2016-02" db="EMBL/GenBank/DDBJ databases">
        <title>WGS assembly of Manihot esculenta.</title>
        <authorList>
            <person name="Bredeson J.V."/>
            <person name="Prochnik S.E."/>
            <person name="Lyons J.B."/>
            <person name="Schmutz J."/>
            <person name="Grimwood J."/>
            <person name="Vrebalov J."/>
            <person name="Bart R.S."/>
            <person name="Amuge T."/>
            <person name="Ferguson M.E."/>
            <person name="Green R."/>
            <person name="Putnam N."/>
            <person name="Stites J."/>
            <person name="Rounsley S."/>
            <person name="Rokhsar D.S."/>
        </authorList>
    </citation>
    <scope>NUCLEOTIDE SEQUENCE [LARGE SCALE GENOMIC DNA]</scope>
    <source>
        <tissue evidence="13">Leaf</tissue>
    </source>
</reference>
<dbReference type="InterPro" id="IPR036163">
    <property type="entry name" value="HMA_dom_sf"/>
</dbReference>
<feature type="region of interest" description="Disordered" evidence="11">
    <location>
        <begin position="865"/>
        <end position="885"/>
    </location>
</feature>
<keyword evidence="7" id="KW-1278">Translocase</keyword>
<dbReference type="GO" id="GO:0019829">
    <property type="term" value="F:ATPase-coupled monoatomic cation transmembrane transporter activity"/>
    <property type="evidence" value="ECO:0007669"/>
    <property type="project" value="InterPro"/>
</dbReference>
<dbReference type="InterPro" id="IPR023299">
    <property type="entry name" value="ATPase_P-typ_cyto_dom_N"/>
</dbReference>
<dbReference type="OrthoDB" id="432719at2759"/>
<evidence type="ECO:0000256" key="2">
    <source>
        <dbReference type="ARBA" id="ARBA00006024"/>
    </source>
</evidence>
<evidence type="ECO:0000256" key="3">
    <source>
        <dbReference type="ARBA" id="ARBA00022692"/>
    </source>
</evidence>
<evidence type="ECO:0000256" key="8">
    <source>
        <dbReference type="ARBA" id="ARBA00022989"/>
    </source>
</evidence>
<sequence length="997" mass="108031">MAAQEKGLAGNISKKKFQKSYFDVLGICCSSEVPLIENILKSLDGVKEFSVIVPTRTVVVVHDNLIISQIQIVKALNQARLEANVRVNGDTSYQKKWPSPFAVAGGVLLLLSLLKFVYHPLHWLALGSVAIGIPPIILKAIASIRNFRLDTNILVLIAVVGTIALKDYLEAGTIVFLFTIAEWLESRASHKANAVMSSLMNIAPQKAIIAETGEEVDADEVKLNTILAVKAGEIIPIDGIVVDGNCEVDEKTLTGESFPVAKQKDSTVWASTINLNGYISVKTTALAEDCVVAKMVKLVEEAQNNKSRTQRLIDKIAQYYTPVVIIISVSLVVVPLTLRVHNRNHWFHLALVVLVSACPCALILSTPVATFCTLTKAATSGVLIKGGDYLETLAKIKVMAFDKTGTITRGEFVVVDFQPLCEDVSLDALVYWVSCIESKSSHPMAAALVDYGRSHSVEPNPENVVDFQNFPGEGIHGKIDGKEIYIGNRKIALRAGCGTVPMPEEGDMKGGKTIGYVFSGGNPIGIFSLSDACRTGVAEAISELKSFGIRTAMLTGDSQAAAMHAQEQLGNALEVVHAELLPEDKARIIETFKKEGSTAMIGDGINDAPALAMADIGISMGISGSALATETGHVILMSNDIRKVPKTIQLARKAHRKVIENIILSISTKSAILALGFAGHPLVWAAVLADVGTCLLVIFNSMLLLRGTHEKGRKCCKSSSAAEHTKKCDSTYSSHHHKPCCSNKKVTKSCEPQELQTCTSRCESDDVNKNRSCGKKCTNPANKEQNEVKHCSHGSCNTVDLEANNPHKHACSKSSAEENTKKCKNKSSSHHHKPCCSSKQKVAKVCEHQELQTCASGFESDDLDKSTSCGKTCQNSPNKEKNEVKHCGHNHSDQMNHHCISNHSNHSSDIDHCDDSSKSTWESGFNHRPLHLEHAVKNCCSSHNNLHCSTMDIHHACMNLEKRESGSCCKSYMKECCGKHGRFSNGFGGGLSEITIE</sequence>
<feature type="transmembrane region" description="Helical" evidence="10">
    <location>
        <begin position="124"/>
        <end position="142"/>
    </location>
</feature>
<dbReference type="Gene3D" id="3.30.70.100">
    <property type="match status" value="1"/>
</dbReference>
<keyword evidence="9 10" id="KW-0472">Membrane</keyword>
<dbReference type="InterPro" id="IPR006121">
    <property type="entry name" value="HMA_dom"/>
</dbReference>
<evidence type="ECO:0000256" key="9">
    <source>
        <dbReference type="ARBA" id="ARBA00023136"/>
    </source>
</evidence>
<protein>
    <recommendedName>
        <fullName evidence="12">HMA domain-containing protein</fullName>
    </recommendedName>
</protein>
<dbReference type="SFLD" id="SFLDF00027">
    <property type="entry name" value="p-type_atpase"/>
    <property type="match status" value="1"/>
</dbReference>
<dbReference type="PANTHER" id="PTHR48085:SF5">
    <property type="entry name" value="CADMIUM_ZINC-TRANSPORTING ATPASE HMA4-RELATED"/>
    <property type="match status" value="1"/>
</dbReference>
<dbReference type="Gene3D" id="3.40.50.1000">
    <property type="entry name" value="HAD superfamily/HAD-like"/>
    <property type="match status" value="1"/>
</dbReference>
<dbReference type="CDD" id="cd02079">
    <property type="entry name" value="P-type_ATPase_HM"/>
    <property type="match status" value="1"/>
</dbReference>
<comment type="subcellular location">
    <subcellularLocation>
        <location evidence="1">Membrane</location>
        <topology evidence="1">Multi-pass membrane protein</topology>
    </subcellularLocation>
</comment>
<name>A0A199UCE9_MANES</name>
<dbReference type="FunFam" id="2.70.150.10:FF:000002">
    <property type="entry name" value="Copper-transporting ATPase 1, putative"/>
    <property type="match status" value="1"/>
</dbReference>
<dbReference type="SUPFAM" id="SSF55008">
    <property type="entry name" value="HMA, heavy metal-associated domain"/>
    <property type="match status" value="1"/>
</dbReference>
<dbReference type="GO" id="GO:0005524">
    <property type="term" value="F:ATP binding"/>
    <property type="evidence" value="ECO:0007669"/>
    <property type="project" value="UniProtKB-UniRule"/>
</dbReference>
<keyword evidence="5 10" id="KW-0547">Nucleotide-binding</keyword>
<dbReference type="PANTHER" id="PTHR48085">
    <property type="entry name" value="CADMIUM/ZINC-TRANSPORTING ATPASE HMA2-RELATED"/>
    <property type="match status" value="1"/>
</dbReference>
<evidence type="ECO:0000256" key="5">
    <source>
        <dbReference type="ARBA" id="ARBA00022741"/>
    </source>
</evidence>
<dbReference type="PROSITE" id="PS01229">
    <property type="entry name" value="COF_2"/>
    <property type="match status" value="1"/>
</dbReference>
<dbReference type="PROSITE" id="PS00154">
    <property type="entry name" value="ATPASE_E1_E2"/>
    <property type="match status" value="1"/>
</dbReference>
<comment type="similarity">
    <text evidence="2 10">Belongs to the cation transport ATPase (P-type) (TC 3.A.3) family. Type IB subfamily.</text>
</comment>
<evidence type="ECO:0000259" key="12">
    <source>
        <dbReference type="PROSITE" id="PS50846"/>
    </source>
</evidence>
<dbReference type="SUPFAM" id="SSF81653">
    <property type="entry name" value="Calcium ATPase, transduction domain A"/>
    <property type="match status" value="1"/>
</dbReference>
<dbReference type="SUPFAM" id="SSF56784">
    <property type="entry name" value="HAD-like"/>
    <property type="match status" value="1"/>
</dbReference>
<dbReference type="Gene3D" id="3.40.1110.10">
    <property type="entry name" value="Calcium-transporting ATPase, cytoplasmic domain N"/>
    <property type="match status" value="1"/>
</dbReference>
<dbReference type="GO" id="GO:0016887">
    <property type="term" value="F:ATP hydrolysis activity"/>
    <property type="evidence" value="ECO:0007669"/>
    <property type="project" value="InterPro"/>
</dbReference>
<dbReference type="FunFam" id="3.40.1110.10:FF:000043">
    <property type="entry name" value="Putative cadmium/zinc-transporting ATPase 3"/>
    <property type="match status" value="1"/>
</dbReference>
<dbReference type="Gene3D" id="2.70.150.10">
    <property type="entry name" value="Calcium-transporting ATPase, cytoplasmic transduction domain A"/>
    <property type="match status" value="1"/>
</dbReference>
<proteinExistence type="inferred from homology"/>
<evidence type="ECO:0000256" key="4">
    <source>
        <dbReference type="ARBA" id="ARBA00022723"/>
    </source>
</evidence>
<evidence type="ECO:0000313" key="13">
    <source>
        <dbReference type="EMBL" id="OAY22317.1"/>
    </source>
</evidence>
<dbReference type="NCBIfam" id="TIGR01525">
    <property type="entry name" value="ATPase-IB_hvy"/>
    <property type="match status" value="1"/>
</dbReference>
<dbReference type="AlphaFoldDB" id="A0A199UCE9"/>
<dbReference type="InterPro" id="IPR051014">
    <property type="entry name" value="Cation_Transport_ATPase_IB"/>
</dbReference>
<dbReference type="InterPro" id="IPR059000">
    <property type="entry name" value="ATPase_P-type_domA"/>
</dbReference>
<dbReference type="GO" id="GO:0046872">
    <property type="term" value="F:metal ion binding"/>
    <property type="evidence" value="ECO:0007669"/>
    <property type="project" value="UniProtKB-KW"/>
</dbReference>
<dbReference type="PROSITE" id="PS50846">
    <property type="entry name" value="HMA_2"/>
    <property type="match status" value="1"/>
</dbReference>
<dbReference type="NCBIfam" id="TIGR01494">
    <property type="entry name" value="ATPase_P-type"/>
    <property type="match status" value="2"/>
</dbReference>
<evidence type="ECO:0000256" key="10">
    <source>
        <dbReference type="RuleBase" id="RU362081"/>
    </source>
</evidence>
<dbReference type="SFLD" id="SFLDG00002">
    <property type="entry name" value="C1.7:_P-type_atpase_like"/>
    <property type="match status" value="1"/>
</dbReference>
<feature type="transmembrane region" description="Helical" evidence="10">
    <location>
        <begin position="316"/>
        <end position="334"/>
    </location>
</feature>
<dbReference type="SFLD" id="SFLDS00003">
    <property type="entry name" value="Haloacid_Dehalogenase"/>
    <property type="match status" value="1"/>
</dbReference>
<dbReference type="InterPro" id="IPR023214">
    <property type="entry name" value="HAD_sf"/>
</dbReference>
<feature type="transmembrane region" description="Helical" evidence="10">
    <location>
        <begin position="658"/>
        <end position="677"/>
    </location>
</feature>
<dbReference type="Pfam" id="PF00122">
    <property type="entry name" value="E1-E2_ATPase"/>
    <property type="match status" value="1"/>
</dbReference>
<evidence type="ECO:0000256" key="6">
    <source>
        <dbReference type="ARBA" id="ARBA00022840"/>
    </source>
</evidence>
<dbReference type="Gramene" id="Manes.14G158293.1.v8.1">
    <property type="protein sequence ID" value="Manes.14G158293.1.v8.1.CDS"/>
    <property type="gene ID" value="Manes.14G158293.v8.1"/>
</dbReference>
<dbReference type="PRINTS" id="PR00943">
    <property type="entry name" value="CUATPASE"/>
</dbReference>
<keyword evidence="4 10" id="KW-0479">Metal-binding</keyword>
<dbReference type="InterPro" id="IPR023298">
    <property type="entry name" value="ATPase_P-typ_TM_dom_sf"/>
</dbReference>
<dbReference type="InterPro" id="IPR001757">
    <property type="entry name" value="P_typ_ATPase"/>
</dbReference>
<keyword evidence="6 10" id="KW-0067">ATP-binding</keyword>
<dbReference type="Pfam" id="PF00702">
    <property type="entry name" value="Hydrolase"/>
    <property type="match status" value="1"/>
</dbReference>
<keyword evidence="3 10" id="KW-0812">Transmembrane</keyword>
<evidence type="ECO:0000256" key="7">
    <source>
        <dbReference type="ARBA" id="ARBA00022967"/>
    </source>
</evidence>
<dbReference type="InterPro" id="IPR036412">
    <property type="entry name" value="HAD-like_sf"/>
</dbReference>
<keyword evidence="8 10" id="KW-1133">Transmembrane helix</keyword>
<dbReference type="FunFam" id="3.30.70.100:FF:000022">
    <property type="entry name" value="Putative cadmium/zinc-transporting ATPase 3"/>
    <property type="match status" value="1"/>
</dbReference>
<feature type="transmembrane region" description="Helical" evidence="10">
    <location>
        <begin position="683"/>
        <end position="705"/>
    </location>
</feature>
<accession>A0A199UCE9</accession>
<dbReference type="InterPro" id="IPR018303">
    <property type="entry name" value="ATPase_P-typ_P_site"/>
</dbReference>
<dbReference type="GO" id="GO:0016020">
    <property type="term" value="C:membrane"/>
    <property type="evidence" value="ECO:0007669"/>
    <property type="project" value="UniProtKB-SubCell"/>
</dbReference>
<dbReference type="PRINTS" id="PR00119">
    <property type="entry name" value="CATATPASE"/>
</dbReference>
<evidence type="ECO:0000256" key="11">
    <source>
        <dbReference type="SAM" id="MobiDB-lite"/>
    </source>
</evidence>
<evidence type="ECO:0000256" key="1">
    <source>
        <dbReference type="ARBA" id="ARBA00004141"/>
    </source>
</evidence>
<dbReference type="NCBIfam" id="TIGR01512">
    <property type="entry name" value="ATPase-IB2_Cd"/>
    <property type="match status" value="1"/>
</dbReference>
<dbReference type="SUPFAM" id="SSF81665">
    <property type="entry name" value="Calcium ATPase, transmembrane domain M"/>
    <property type="match status" value="1"/>
</dbReference>
<dbReference type="InterPro" id="IPR044492">
    <property type="entry name" value="P_typ_ATPase_HD_dom"/>
</dbReference>
<organism evidence="13">
    <name type="scientific">Manihot esculenta</name>
    <name type="common">Cassava</name>
    <name type="synonym">Jatropha manihot</name>
    <dbReference type="NCBI Taxonomy" id="3983"/>
    <lineage>
        <taxon>Eukaryota</taxon>
        <taxon>Viridiplantae</taxon>
        <taxon>Streptophyta</taxon>
        <taxon>Embryophyta</taxon>
        <taxon>Tracheophyta</taxon>
        <taxon>Spermatophyta</taxon>
        <taxon>Magnoliopsida</taxon>
        <taxon>eudicotyledons</taxon>
        <taxon>Gunneridae</taxon>
        <taxon>Pentapetalae</taxon>
        <taxon>rosids</taxon>
        <taxon>fabids</taxon>
        <taxon>Malpighiales</taxon>
        <taxon>Euphorbiaceae</taxon>
        <taxon>Crotonoideae</taxon>
        <taxon>Manihoteae</taxon>
        <taxon>Manihot</taxon>
    </lineage>
</organism>
<dbReference type="EMBL" id="KV450447">
    <property type="protein sequence ID" value="OAY22317.1"/>
    <property type="molecule type" value="Genomic_DNA"/>
</dbReference>
<dbReference type="STRING" id="3983.A0A199UCE9"/>
<dbReference type="InterPro" id="IPR027256">
    <property type="entry name" value="P-typ_ATPase_IB"/>
</dbReference>